<gene>
    <name evidence="3" type="ORF">FWILDA_LOCUS11052</name>
</gene>
<dbReference type="Proteomes" id="UP001153678">
    <property type="component" value="Unassembled WGS sequence"/>
</dbReference>
<dbReference type="InterPro" id="IPR013094">
    <property type="entry name" value="AB_hydrolase_3"/>
</dbReference>
<comment type="caution">
    <text evidence="3">The sequence shown here is derived from an EMBL/GenBank/DDBJ whole genome shotgun (WGS) entry which is preliminary data.</text>
</comment>
<dbReference type="Pfam" id="PF07859">
    <property type="entry name" value="Abhydrolase_3"/>
    <property type="match status" value="1"/>
</dbReference>
<dbReference type="PANTHER" id="PTHR48081:SF19">
    <property type="entry name" value="AB HYDROLASE SUPERFAMILY PROTEIN C4A8.06C"/>
    <property type="match status" value="1"/>
</dbReference>
<name>A0A9W4SWG3_9GLOM</name>
<dbReference type="InterPro" id="IPR029058">
    <property type="entry name" value="AB_hydrolase_fold"/>
</dbReference>
<dbReference type="Gene3D" id="3.40.50.1820">
    <property type="entry name" value="alpha/beta hydrolase"/>
    <property type="match status" value="1"/>
</dbReference>
<proteinExistence type="predicted"/>
<evidence type="ECO:0000259" key="2">
    <source>
        <dbReference type="Pfam" id="PF07859"/>
    </source>
</evidence>
<reference evidence="3" key="1">
    <citation type="submission" date="2022-08" db="EMBL/GenBank/DDBJ databases">
        <authorList>
            <person name="Kallberg Y."/>
            <person name="Tangrot J."/>
            <person name="Rosling A."/>
        </authorList>
    </citation>
    <scope>NUCLEOTIDE SEQUENCE</scope>
    <source>
        <strain evidence="3">Wild A</strain>
    </source>
</reference>
<dbReference type="GO" id="GO:0016787">
    <property type="term" value="F:hydrolase activity"/>
    <property type="evidence" value="ECO:0007669"/>
    <property type="project" value="UniProtKB-KW"/>
</dbReference>
<keyword evidence="4" id="KW-1185">Reference proteome</keyword>
<organism evidence="3 4">
    <name type="scientific">Funneliformis geosporum</name>
    <dbReference type="NCBI Taxonomy" id="1117311"/>
    <lineage>
        <taxon>Eukaryota</taxon>
        <taxon>Fungi</taxon>
        <taxon>Fungi incertae sedis</taxon>
        <taxon>Mucoromycota</taxon>
        <taxon>Glomeromycotina</taxon>
        <taxon>Glomeromycetes</taxon>
        <taxon>Glomerales</taxon>
        <taxon>Glomeraceae</taxon>
        <taxon>Funneliformis</taxon>
    </lineage>
</organism>
<evidence type="ECO:0000313" key="4">
    <source>
        <dbReference type="Proteomes" id="UP001153678"/>
    </source>
</evidence>
<keyword evidence="1" id="KW-0378">Hydrolase</keyword>
<dbReference type="PANTHER" id="PTHR48081">
    <property type="entry name" value="AB HYDROLASE SUPERFAMILY PROTEIN C4A8.06C"/>
    <property type="match status" value="1"/>
</dbReference>
<protein>
    <submittedName>
        <fullName evidence="3">14608_t:CDS:1</fullName>
    </submittedName>
</protein>
<dbReference type="AlphaFoldDB" id="A0A9W4SWG3"/>
<evidence type="ECO:0000313" key="3">
    <source>
        <dbReference type="EMBL" id="CAI2183387.1"/>
    </source>
</evidence>
<sequence length="463" mass="51981">MFQPFSPQYYQVLEFIANKLNDGNKPLEEYKISKFEESVPIPNNLVVDEVKLDERYRIKSKEYLEVGLRKYEDVVDEKWKEFDDGGLCGEWIKFKDEKKEDGKIKVKGRVALYFFGGGYFTGSSKSSRKHTLLIAEKAECQVFSIDYRLAPEHQFPAPHCDALAAYFYLTNPGPEAGFGPIDPKRIVFVGTSAGGGLAVGTALFLRDSGLPLPSGISPPVDLTNSMPSYREPGMDKSDMIPGRLCFPPLGSPGPLSIEYLKRVKVLSEKIKQKKPKVVVHHSFTKIPRFRLCCANEALAIPYFSPMLAESLGNLPPILCQAGGGERLRDSIILFSYKASDPSKYLVPKYAMENFSESPFKKPTKVTLEVYDEACHCFFLIPTEKISQFALNRSYDFIKLHAAVDERIPNELESNAENGKTLNAVSISPNCEVRELDAKYMKCLNFEDIGVVPDVNEPDYVDNV</sequence>
<accession>A0A9W4SWG3</accession>
<evidence type="ECO:0000256" key="1">
    <source>
        <dbReference type="ARBA" id="ARBA00022801"/>
    </source>
</evidence>
<dbReference type="OrthoDB" id="408631at2759"/>
<feature type="domain" description="Alpha/beta hydrolase fold-3" evidence="2">
    <location>
        <begin position="112"/>
        <end position="229"/>
    </location>
</feature>
<dbReference type="EMBL" id="CAMKVN010003011">
    <property type="protein sequence ID" value="CAI2183387.1"/>
    <property type="molecule type" value="Genomic_DNA"/>
</dbReference>
<dbReference type="SUPFAM" id="SSF53474">
    <property type="entry name" value="alpha/beta-Hydrolases"/>
    <property type="match status" value="1"/>
</dbReference>
<dbReference type="InterPro" id="IPR050300">
    <property type="entry name" value="GDXG_lipolytic_enzyme"/>
</dbReference>